<dbReference type="GO" id="GO:0003700">
    <property type="term" value="F:DNA-binding transcription factor activity"/>
    <property type="evidence" value="ECO:0007669"/>
    <property type="project" value="InterPro"/>
</dbReference>
<dbReference type="InterPro" id="IPR000551">
    <property type="entry name" value="MerR-type_HTH_dom"/>
</dbReference>
<evidence type="ECO:0000259" key="2">
    <source>
        <dbReference type="PROSITE" id="PS50937"/>
    </source>
</evidence>
<keyword evidence="1" id="KW-0238">DNA-binding</keyword>
<dbReference type="InterPro" id="IPR047057">
    <property type="entry name" value="MerR_fam"/>
</dbReference>
<dbReference type="RefSeq" id="WP_030879161.1">
    <property type="nucleotide sequence ID" value="NZ_BJMM01000001.1"/>
</dbReference>
<dbReference type="PROSITE" id="PS50937">
    <property type="entry name" value="HTH_MERR_2"/>
    <property type="match status" value="2"/>
</dbReference>
<dbReference type="Gene3D" id="1.10.1660.10">
    <property type="match status" value="2"/>
</dbReference>
<proteinExistence type="predicted"/>
<dbReference type="Pfam" id="PF00376">
    <property type="entry name" value="MerR"/>
    <property type="match status" value="1"/>
</dbReference>
<gene>
    <name evidence="3" type="ORF">SCA03_00630</name>
</gene>
<evidence type="ECO:0000313" key="4">
    <source>
        <dbReference type="Proteomes" id="UP000319210"/>
    </source>
</evidence>
<dbReference type="AlphaFoldDB" id="A0A4Y3QQQ1"/>
<evidence type="ECO:0000256" key="1">
    <source>
        <dbReference type="ARBA" id="ARBA00023125"/>
    </source>
</evidence>
<feature type="domain" description="HTH merR-type" evidence="2">
    <location>
        <begin position="133"/>
        <end position="202"/>
    </location>
</feature>
<organism evidence="3 4">
    <name type="scientific">Streptomyces cacaoi</name>
    <dbReference type="NCBI Taxonomy" id="1898"/>
    <lineage>
        <taxon>Bacteria</taxon>
        <taxon>Bacillati</taxon>
        <taxon>Actinomycetota</taxon>
        <taxon>Actinomycetes</taxon>
        <taxon>Kitasatosporales</taxon>
        <taxon>Streptomycetaceae</taxon>
        <taxon>Streptomyces</taxon>
    </lineage>
</organism>
<name>A0A4Y3QQQ1_STRCI</name>
<dbReference type="GO" id="GO:0003677">
    <property type="term" value="F:DNA binding"/>
    <property type="evidence" value="ECO:0007669"/>
    <property type="project" value="UniProtKB-KW"/>
</dbReference>
<evidence type="ECO:0000313" key="3">
    <source>
        <dbReference type="EMBL" id="GEB47512.1"/>
    </source>
</evidence>
<comment type="caution">
    <text evidence="3">The sequence shown here is derived from an EMBL/GenBank/DDBJ whole genome shotgun (WGS) entry which is preliminary data.</text>
</comment>
<protein>
    <submittedName>
        <fullName evidence="3">MerR family transcriptional regulator</fullName>
    </submittedName>
</protein>
<dbReference type="Proteomes" id="UP000319210">
    <property type="component" value="Unassembled WGS sequence"/>
</dbReference>
<keyword evidence="4" id="KW-1185">Reference proteome</keyword>
<dbReference type="PANTHER" id="PTHR30204">
    <property type="entry name" value="REDOX-CYCLING DRUG-SENSING TRANSCRIPTIONAL ACTIVATOR SOXR"/>
    <property type="match status" value="1"/>
</dbReference>
<dbReference type="InterPro" id="IPR009061">
    <property type="entry name" value="DNA-bd_dom_put_sf"/>
</dbReference>
<reference evidence="3 4" key="1">
    <citation type="submission" date="2019-06" db="EMBL/GenBank/DDBJ databases">
        <title>Whole genome shotgun sequence of Streptomyces cacaoi subsp. cacaoi NBRC 12748.</title>
        <authorList>
            <person name="Hosoyama A."/>
            <person name="Uohara A."/>
            <person name="Ohji S."/>
            <person name="Ichikawa N."/>
        </authorList>
    </citation>
    <scope>NUCLEOTIDE SEQUENCE [LARGE SCALE GENOMIC DNA]</scope>
    <source>
        <strain evidence="3 4">NBRC 12748</strain>
    </source>
</reference>
<sequence>MAETGTAGDGVLRSVDLARAAGLSTQQVRNYADMGVLPPAERTPAGYRRFGPRHREALLVHRALARGHGVVAARRIMHAVHTGDVPAALALVDAGHAGLHAEREALEETGAALAALTEQSGEGEGERRPVRGSLRIGEVAAVLGVRGSALRVWEAAGLIRPPREPVTGHRRYGAAEVRDARVIRMLRLSGYPLPQIRPVLDELRASGGTEALRAALARRRAELTRRTAALLEGGGLLHAYLAAYGGL</sequence>
<dbReference type="EMBL" id="BJMM01000001">
    <property type="protein sequence ID" value="GEB47512.1"/>
    <property type="molecule type" value="Genomic_DNA"/>
</dbReference>
<dbReference type="Pfam" id="PF13411">
    <property type="entry name" value="MerR_1"/>
    <property type="match status" value="1"/>
</dbReference>
<feature type="domain" description="HTH merR-type" evidence="2">
    <location>
        <begin position="17"/>
        <end position="51"/>
    </location>
</feature>
<accession>A0A4Y3QQQ1</accession>
<dbReference type="SMART" id="SM00422">
    <property type="entry name" value="HTH_MERR"/>
    <property type="match status" value="2"/>
</dbReference>
<dbReference type="SUPFAM" id="SSF46955">
    <property type="entry name" value="Putative DNA-binding domain"/>
    <property type="match status" value="2"/>
</dbReference>
<dbReference type="PANTHER" id="PTHR30204:SF93">
    <property type="entry name" value="HTH MERR-TYPE DOMAIN-CONTAINING PROTEIN"/>
    <property type="match status" value="1"/>
</dbReference>